<reference evidence="2 3" key="1">
    <citation type="submission" date="2024-09" db="EMBL/GenBank/DDBJ databases">
        <title>Chromosome-scale assembly of Riccia sorocarpa.</title>
        <authorList>
            <person name="Paukszto L."/>
        </authorList>
    </citation>
    <scope>NUCLEOTIDE SEQUENCE [LARGE SCALE GENOMIC DNA]</scope>
    <source>
        <strain evidence="2">LP-2024</strain>
        <tissue evidence="2">Aerial parts of the thallus</tissue>
    </source>
</reference>
<protein>
    <recommendedName>
        <fullName evidence="4">Distal-less</fullName>
    </recommendedName>
</protein>
<dbReference type="AlphaFoldDB" id="A0ABD3GEZ6"/>
<evidence type="ECO:0008006" key="4">
    <source>
        <dbReference type="Google" id="ProtNLM"/>
    </source>
</evidence>
<proteinExistence type="predicted"/>
<gene>
    <name evidence="2" type="ORF">R1sor_026277</name>
</gene>
<name>A0ABD3GEZ6_9MARC</name>
<feature type="compositionally biased region" description="Polar residues" evidence="1">
    <location>
        <begin position="1"/>
        <end position="11"/>
    </location>
</feature>
<sequence length="67" mass="7193">MRHQQYQQQTGYRMYPHGGAGGGMPHSLGRPDNGNGYDRGASSASPENYMIMADTGYGNSQGHPAYG</sequence>
<accession>A0ABD3GEZ6</accession>
<dbReference type="Proteomes" id="UP001633002">
    <property type="component" value="Unassembled WGS sequence"/>
</dbReference>
<keyword evidence="3" id="KW-1185">Reference proteome</keyword>
<evidence type="ECO:0000313" key="2">
    <source>
        <dbReference type="EMBL" id="KAL3676329.1"/>
    </source>
</evidence>
<feature type="region of interest" description="Disordered" evidence="1">
    <location>
        <begin position="1"/>
        <end position="44"/>
    </location>
</feature>
<organism evidence="2 3">
    <name type="scientific">Riccia sorocarpa</name>
    <dbReference type="NCBI Taxonomy" id="122646"/>
    <lineage>
        <taxon>Eukaryota</taxon>
        <taxon>Viridiplantae</taxon>
        <taxon>Streptophyta</taxon>
        <taxon>Embryophyta</taxon>
        <taxon>Marchantiophyta</taxon>
        <taxon>Marchantiopsida</taxon>
        <taxon>Marchantiidae</taxon>
        <taxon>Marchantiales</taxon>
        <taxon>Ricciaceae</taxon>
        <taxon>Riccia</taxon>
    </lineage>
</organism>
<comment type="caution">
    <text evidence="2">The sequence shown here is derived from an EMBL/GenBank/DDBJ whole genome shotgun (WGS) entry which is preliminary data.</text>
</comment>
<evidence type="ECO:0000256" key="1">
    <source>
        <dbReference type="SAM" id="MobiDB-lite"/>
    </source>
</evidence>
<dbReference type="EMBL" id="JBJQOH010000008">
    <property type="protein sequence ID" value="KAL3676329.1"/>
    <property type="molecule type" value="Genomic_DNA"/>
</dbReference>
<evidence type="ECO:0000313" key="3">
    <source>
        <dbReference type="Proteomes" id="UP001633002"/>
    </source>
</evidence>